<proteinExistence type="predicted"/>
<protein>
    <submittedName>
        <fullName evidence="1">Uncharacterized protein</fullName>
    </submittedName>
</protein>
<reference evidence="1" key="1">
    <citation type="submission" date="2022-05" db="EMBL/GenBank/DDBJ databases">
        <title>Comparative Genomics of Spacecraft Associated Microbes.</title>
        <authorList>
            <person name="Tran M.T."/>
            <person name="Wright A."/>
            <person name="Seuylemezian A."/>
            <person name="Eisen J."/>
            <person name="Coil D."/>
        </authorList>
    </citation>
    <scope>NUCLEOTIDE SEQUENCE</scope>
    <source>
        <strain evidence="1">214.1.1</strain>
    </source>
</reference>
<evidence type="ECO:0000313" key="1">
    <source>
        <dbReference type="EMBL" id="MCM3715453.1"/>
    </source>
</evidence>
<dbReference type="Proteomes" id="UP001139179">
    <property type="component" value="Unassembled WGS sequence"/>
</dbReference>
<comment type="caution">
    <text evidence="1">The sequence shown here is derived from an EMBL/GenBank/DDBJ whole genome shotgun (WGS) entry which is preliminary data.</text>
</comment>
<dbReference type="AlphaFoldDB" id="A0A9X2DU57"/>
<dbReference type="EMBL" id="JAMBOL010000015">
    <property type="protein sequence ID" value="MCM3715453.1"/>
    <property type="molecule type" value="Genomic_DNA"/>
</dbReference>
<dbReference type="RefSeq" id="WP_251224197.1">
    <property type="nucleotide sequence ID" value="NZ_JAMBOL010000015.1"/>
</dbReference>
<name>A0A9X2DU57_9BACI</name>
<evidence type="ECO:0000313" key="2">
    <source>
        <dbReference type="Proteomes" id="UP001139179"/>
    </source>
</evidence>
<sequence>MILPAIDVGLMAEHLSTHEGVLHKLEHDYHKVKNPVLQQVIAQQFRIMRAHIKVMLSLLDPNQHQWIHLPPLDESVVTFNLSSTTHGNTFGR</sequence>
<gene>
    <name evidence="1" type="ORF">M3202_15385</name>
</gene>
<organism evidence="1 2">
    <name type="scientific">Halalkalibacter oceani</name>
    <dbReference type="NCBI Taxonomy" id="1653776"/>
    <lineage>
        <taxon>Bacteria</taxon>
        <taxon>Bacillati</taxon>
        <taxon>Bacillota</taxon>
        <taxon>Bacilli</taxon>
        <taxon>Bacillales</taxon>
        <taxon>Bacillaceae</taxon>
        <taxon>Halalkalibacter</taxon>
    </lineage>
</organism>
<accession>A0A9X2DU57</accession>
<keyword evidence="2" id="KW-1185">Reference proteome</keyword>